<dbReference type="EMBL" id="AM920435">
    <property type="protein sequence ID" value="CAP86297.1"/>
    <property type="molecule type" value="Genomic_DNA"/>
</dbReference>
<organism evidence="8 9">
    <name type="scientific">Penicillium rubens (strain ATCC 28089 / DSM 1075 / NRRL 1951 / Wisconsin 54-1255)</name>
    <name type="common">Penicillium chrysogenum</name>
    <dbReference type="NCBI Taxonomy" id="500485"/>
    <lineage>
        <taxon>Eukaryota</taxon>
        <taxon>Fungi</taxon>
        <taxon>Dikarya</taxon>
        <taxon>Ascomycota</taxon>
        <taxon>Pezizomycotina</taxon>
        <taxon>Eurotiomycetes</taxon>
        <taxon>Eurotiomycetidae</taxon>
        <taxon>Eurotiales</taxon>
        <taxon>Aspergillaceae</taxon>
        <taxon>Penicillium</taxon>
        <taxon>Penicillium chrysogenum species complex</taxon>
    </lineage>
</organism>
<comment type="cofactor">
    <cofactor evidence="1 6">
        <name>heme</name>
        <dbReference type="ChEBI" id="CHEBI:30413"/>
    </cofactor>
</comment>
<dbReference type="InterPro" id="IPR001128">
    <property type="entry name" value="Cyt_P450"/>
</dbReference>
<accession>B6HFC6</accession>
<evidence type="ECO:0000256" key="5">
    <source>
        <dbReference type="ARBA" id="ARBA00023004"/>
    </source>
</evidence>
<dbReference type="InterPro" id="IPR050121">
    <property type="entry name" value="Cytochrome_P450_monoxygenase"/>
</dbReference>
<protein>
    <submittedName>
        <fullName evidence="8">Pc20g09680 protein</fullName>
    </submittedName>
</protein>
<dbReference type="InterPro" id="IPR036396">
    <property type="entry name" value="Cyt_P450_sf"/>
</dbReference>
<dbReference type="Pfam" id="PF00067">
    <property type="entry name" value="p450"/>
    <property type="match status" value="1"/>
</dbReference>
<keyword evidence="7" id="KW-0472">Membrane</keyword>
<keyword evidence="4" id="KW-0560">Oxidoreductase</keyword>
<dbReference type="CDD" id="cd11069">
    <property type="entry name" value="CYP_FUM15-like"/>
    <property type="match status" value="1"/>
</dbReference>
<sequence>MAGAELLALFRFSLWGASICYILWRLQLLPHSMLLLSSVIVTSWSILRMVLIATKTLYRRHNSPLKDLPGPMSNNWLYDHMFDIFDEPLASRVTNWINERPYPEGLMHTFGLFGSSYVFPTNPQALADVLSMHAYDYVKPTGFKRYTVRFWGHGIVSQEQEEHKQHRKTYLPVFSQQNVSRLKGILSRKSMQFVDHIADLCTQEQSWDPSCTPTAVVNITETVAKVSLDVTGIISLGVDFETILGNHQEVFKAHEMLFTSTSEKKLLFLLFNIMPPWLLNILPSQVTKRLDGAHETLVKVCRRVIRERLTQLERGEPQPLDFLTNLVKTDSFSEDAAIAQIVVILGAGYESTGGTLAWAIYCLAKHQDTQVKLRQELAQARNGRETIDEKVYEKLPLLNAVVMEVTRLYPAFSLLLRKAIRETTINGRIIPRGTYVGLCPHAINYAEHLWGPDADKFKPDRWISESDLSSPDQSGGAPSPICMFSFFYGARSCVGRALALAQMKRQLAVLVERYHLLRVDEKYDPRPSGLFATSPPHDLQIKFTKISG</sequence>
<dbReference type="Proteomes" id="UP000000724">
    <property type="component" value="Contig Pc00c20"/>
</dbReference>
<dbReference type="SUPFAM" id="SSF48264">
    <property type="entry name" value="Cytochrome P450"/>
    <property type="match status" value="1"/>
</dbReference>
<dbReference type="PANTHER" id="PTHR24305:SF166">
    <property type="entry name" value="CYTOCHROME P450 12A4, MITOCHONDRIAL-RELATED"/>
    <property type="match status" value="1"/>
</dbReference>
<evidence type="ECO:0000256" key="7">
    <source>
        <dbReference type="SAM" id="Phobius"/>
    </source>
</evidence>
<dbReference type="OMA" id="RWIDRSD"/>
<keyword evidence="3 6" id="KW-0479">Metal-binding</keyword>
<dbReference type="GO" id="GO:0004497">
    <property type="term" value="F:monooxygenase activity"/>
    <property type="evidence" value="ECO:0007669"/>
    <property type="project" value="InterPro"/>
</dbReference>
<evidence type="ECO:0000256" key="2">
    <source>
        <dbReference type="ARBA" id="ARBA00010617"/>
    </source>
</evidence>
<dbReference type="GO" id="GO:0020037">
    <property type="term" value="F:heme binding"/>
    <property type="evidence" value="ECO:0007669"/>
    <property type="project" value="InterPro"/>
</dbReference>
<dbReference type="GO" id="GO:0016705">
    <property type="term" value="F:oxidoreductase activity, acting on paired donors, with incorporation or reduction of molecular oxygen"/>
    <property type="evidence" value="ECO:0007669"/>
    <property type="project" value="InterPro"/>
</dbReference>
<feature type="binding site" description="axial binding residue" evidence="6">
    <location>
        <position position="493"/>
    </location>
    <ligand>
        <name>heme</name>
        <dbReference type="ChEBI" id="CHEBI:30413"/>
    </ligand>
    <ligandPart>
        <name>Fe</name>
        <dbReference type="ChEBI" id="CHEBI:18248"/>
    </ligandPart>
</feature>
<evidence type="ECO:0000256" key="6">
    <source>
        <dbReference type="PIRSR" id="PIRSR602403-1"/>
    </source>
</evidence>
<evidence type="ECO:0000256" key="3">
    <source>
        <dbReference type="ARBA" id="ARBA00022723"/>
    </source>
</evidence>
<dbReference type="HOGENOM" id="CLU_001570_5_11_1"/>
<name>B6HFC6_PENRW</name>
<keyword evidence="6" id="KW-0349">Heme</keyword>
<dbReference type="KEGG" id="pcs:N7525_009364"/>
<keyword evidence="9" id="KW-1185">Reference proteome</keyword>
<dbReference type="VEuPathDB" id="FungiDB:PCH_Pc20g09680"/>
<feature type="transmembrane region" description="Helical" evidence="7">
    <location>
        <begin position="7"/>
        <end position="26"/>
    </location>
</feature>
<comment type="similarity">
    <text evidence="2">Belongs to the cytochrome P450 family.</text>
</comment>
<evidence type="ECO:0000256" key="4">
    <source>
        <dbReference type="ARBA" id="ARBA00023002"/>
    </source>
</evidence>
<dbReference type="GeneID" id="8314503"/>
<dbReference type="PANTHER" id="PTHR24305">
    <property type="entry name" value="CYTOCHROME P450"/>
    <property type="match status" value="1"/>
</dbReference>
<dbReference type="Gene3D" id="1.10.630.10">
    <property type="entry name" value="Cytochrome P450"/>
    <property type="match status" value="1"/>
</dbReference>
<dbReference type="PRINTS" id="PR00385">
    <property type="entry name" value="P450"/>
</dbReference>
<evidence type="ECO:0000313" key="8">
    <source>
        <dbReference type="EMBL" id="CAP86297.1"/>
    </source>
</evidence>
<dbReference type="PRINTS" id="PR00465">
    <property type="entry name" value="EP450IV"/>
</dbReference>
<dbReference type="eggNOG" id="KOG0157">
    <property type="taxonomic scope" value="Eukaryota"/>
</dbReference>
<reference evidence="8 9" key="1">
    <citation type="journal article" date="2008" name="Nat. Biotechnol.">
        <title>Genome sequencing and analysis of the filamentous fungus Penicillium chrysogenum.</title>
        <authorList>
            <person name="van den Berg M.A."/>
            <person name="Albang R."/>
            <person name="Albermann K."/>
            <person name="Badger J.H."/>
            <person name="Daran J.-M."/>
            <person name="Driessen A.J.M."/>
            <person name="Garcia-Estrada C."/>
            <person name="Fedorova N.D."/>
            <person name="Harris D.M."/>
            <person name="Heijne W.H.M."/>
            <person name="Joardar V.S."/>
            <person name="Kiel J.A.K.W."/>
            <person name="Kovalchuk A."/>
            <person name="Martin J.F."/>
            <person name="Nierman W.C."/>
            <person name="Nijland J.G."/>
            <person name="Pronk J.T."/>
            <person name="Roubos J.A."/>
            <person name="van der Klei I.J."/>
            <person name="van Peij N.N.M.E."/>
            <person name="Veenhuis M."/>
            <person name="von Doehren H."/>
            <person name="Wagner C."/>
            <person name="Wortman J.R."/>
            <person name="Bovenberg R.A.L."/>
        </authorList>
    </citation>
    <scope>NUCLEOTIDE SEQUENCE [LARGE SCALE GENOMIC DNA]</scope>
    <source>
        <strain evidence="9">ATCC 28089 / DSM 1075 / NRRL 1951 / Wisconsin 54-1255</strain>
    </source>
</reference>
<proteinExistence type="inferred from homology"/>
<dbReference type="InterPro" id="IPR002403">
    <property type="entry name" value="Cyt_P450_E_grp-IV"/>
</dbReference>
<keyword evidence="7" id="KW-1133">Transmembrane helix</keyword>
<evidence type="ECO:0000256" key="1">
    <source>
        <dbReference type="ARBA" id="ARBA00001971"/>
    </source>
</evidence>
<keyword evidence="5 6" id="KW-0408">Iron</keyword>
<dbReference type="OrthoDB" id="1470350at2759"/>
<dbReference type="GO" id="GO:0043386">
    <property type="term" value="P:mycotoxin biosynthetic process"/>
    <property type="evidence" value="ECO:0007669"/>
    <property type="project" value="UniProtKB-ARBA"/>
</dbReference>
<keyword evidence="7" id="KW-0812">Transmembrane</keyword>
<gene>
    <name evidence="8" type="ORF">Pc20g09680</name>
    <name evidence="8" type="ORF">PCH_Pc20g09680</name>
</gene>
<evidence type="ECO:0000313" key="9">
    <source>
        <dbReference type="Proteomes" id="UP000000724"/>
    </source>
</evidence>
<dbReference type="BioCyc" id="PCHR:PC20G09680-MONOMER"/>
<dbReference type="GO" id="GO:0005506">
    <property type="term" value="F:iron ion binding"/>
    <property type="evidence" value="ECO:0007669"/>
    <property type="project" value="InterPro"/>
</dbReference>
<dbReference type="STRING" id="500485.B6HFC6"/>
<dbReference type="AlphaFoldDB" id="B6HFC6"/>